<keyword evidence="2" id="KW-1185">Reference proteome</keyword>
<proteinExistence type="predicted"/>
<organism evidence="1 2">
    <name type="scientific">Meloidogyne enterolobii</name>
    <name type="common">Root-knot nematode worm</name>
    <name type="synonym">Meloidogyne mayaguensis</name>
    <dbReference type="NCBI Taxonomy" id="390850"/>
    <lineage>
        <taxon>Eukaryota</taxon>
        <taxon>Metazoa</taxon>
        <taxon>Ecdysozoa</taxon>
        <taxon>Nematoda</taxon>
        <taxon>Chromadorea</taxon>
        <taxon>Rhabditida</taxon>
        <taxon>Tylenchina</taxon>
        <taxon>Tylenchomorpha</taxon>
        <taxon>Tylenchoidea</taxon>
        <taxon>Meloidogynidae</taxon>
        <taxon>Meloidogyninae</taxon>
        <taxon>Meloidogyne</taxon>
    </lineage>
</organism>
<accession>A0ACB1A202</accession>
<gene>
    <name evidence="1" type="ORF">MENTE1834_LOCUS32925</name>
</gene>
<dbReference type="EMBL" id="CAVMJV010000057">
    <property type="protein sequence ID" value="CAK5085470.1"/>
    <property type="molecule type" value="Genomic_DNA"/>
</dbReference>
<reference evidence="1" key="1">
    <citation type="submission" date="2023-11" db="EMBL/GenBank/DDBJ databases">
        <authorList>
            <person name="Poullet M."/>
        </authorList>
    </citation>
    <scope>NUCLEOTIDE SEQUENCE</scope>
    <source>
        <strain evidence="1">E1834</strain>
    </source>
</reference>
<sequence>MIQPRSMNQTPSPRTGPGFSKISISAGRLQKYRKSTSCSFFSRGSKAEDNQFSSNFLNLHFFQEENRPLRNKRRPLPAPFDLDRIKAIGGEVTNDGDFYIFESSHYRRGFLYKAFPMNSIIVDGVRPSLTELEHFQDSAEDLKKECK</sequence>
<protein>
    <submittedName>
        <fullName evidence="1">Uncharacterized protein</fullName>
    </submittedName>
</protein>
<evidence type="ECO:0000313" key="2">
    <source>
        <dbReference type="Proteomes" id="UP001497535"/>
    </source>
</evidence>
<evidence type="ECO:0000313" key="1">
    <source>
        <dbReference type="EMBL" id="CAK5085470.1"/>
    </source>
</evidence>
<name>A0ACB1A202_MELEN</name>
<comment type="caution">
    <text evidence="1">The sequence shown here is derived from an EMBL/GenBank/DDBJ whole genome shotgun (WGS) entry which is preliminary data.</text>
</comment>
<dbReference type="Proteomes" id="UP001497535">
    <property type="component" value="Unassembled WGS sequence"/>
</dbReference>